<protein>
    <recommendedName>
        <fullName evidence="5">Porin domain-containing protein</fullName>
    </recommendedName>
</protein>
<dbReference type="Proteomes" id="UP000184731">
    <property type="component" value="Chromosome"/>
</dbReference>
<reference evidence="3 4" key="1">
    <citation type="submission" date="2016-10" db="EMBL/GenBank/DDBJ databases">
        <title>Silvanigrella aquatica sp. nov., isolated from a freshwater lake located in the Black Forest, Germany, description of Silvanigrellaceae fam. nov., Silvanigrellales ord. nov., reclassification of the order Bdellovibrionales in the class Oligoflexia, reclassification of the families Bacteriovoracaceae and Halobacteriovoraceae in the new order Bacteriovoracales ord. nov., and reclassification of the family Pseudobacteriovoracaceae in the order Oligoflexiales.</title>
        <authorList>
            <person name="Hahn M.W."/>
            <person name="Schmidt J."/>
            <person name="Koll U."/>
            <person name="Rohde M."/>
            <person name="Verbag S."/>
            <person name="Pitt A."/>
            <person name="Nakai R."/>
            <person name="Naganuma T."/>
            <person name="Lang E."/>
        </authorList>
    </citation>
    <scope>NUCLEOTIDE SEQUENCE [LARGE SCALE GENOMIC DNA]</scope>
    <source>
        <strain evidence="3 4">MWH-Nonnen-W8red</strain>
    </source>
</reference>
<feature type="chain" id="PRO_5012521240" description="Porin domain-containing protein" evidence="2">
    <location>
        <begin position="24"/>
        <end position="474"/>
    </location>
</feature>
<accession>A0A1L4D1E0</accession>
<name>A0A1L4D1E0_9BACT</name>
<evidence type="ECO:0000256" key="1">
    <source>
        <dbReference type="SAM" id="MobiDB-lite"/>
    </source>
</evidence>
<dbReference type="RefSeq" id="WP_148697771.1">
    <property type="nucleotide sequence ID" value="NZ_CP017834.1"/>
</dbReference>
<keyword evidence="2" id="KW-0732">Signal</keyword>
<evidence type="ECO:0008006" key="5">
    <source>
        <dbReference type="Google" id="ProtNLM"/>
    </source>
</evidence>
<proteinExistence type="predicted"/>
<evidence type="ECO:0000313" key="3">
    <source>
        <dbReference type="EMBL" id="APJ04025.1"/>
    </source>
</evidence>
<feature type="region of interest" description="Disordered" evidence="1">
    <location>
        <begin position="116"/>
        <end position="139"/>
    </location>
</feature>
<keyword evidence="4" id="KW-1185">Reference proteome</keyword>
<feature type="compositionally biased region" description="Polar residues" evidence="1">
    <location>
        <begin position="117"/>
        <end position="134"/>
    </location>
</feature>
<evidence type="ECO:0000313" key="4">
    <source>
        <dbReference type="Proteomes" id="UP000184731"/>
    </source>
</evidence>
<organism evidence="3 4">
    <name type="scientific">Silvanigrella aquatica</name>
    <dbReference type="NCBI Taxonomy" id="1915309"/>
    <lineage>
        <taxon>Bacteria</taxon>
        <taxon>Pseudomonadati</taxon>
        <taxon>Bdellovibrionota</taxon>
        <taxon>Oligoflexia</taxon>
        <taxon>Silvanigrellales</taxon>
        <taxon>Silvanigrellaceae</taxon>
        <taxon>Silvanigrella</taxon>
    </lineage>
</organism>
<evidence type="ECO:0000256" key="2">
    <source>
        <dbReference type="SAM" id="SignalP"/>
    </source>
</evidence>
<dbReference type="AlphaFoldDB" id="A0A1L4D1E0"/>
<feature type="signal peptide" evidence="2">
    <location>
        <begin position="1"/>
        <end position="23"/>
    </location>
</feature>
<gene>
    <name evidence="3" type="ORF">AXG55_08935</name>
</gene>
<dbReference type="KEGG" id="saqi:AXG55_08935"/>
<dbReference type="EMBL" id="CP017834">
    <property type="protein sequence ID" value="APJ04025.1"/>
    <property type="molecule type" value="Genomic_DNA"/>
</dbReference>
<dbReference type="OrthoDB" id="5289852at2"/>
<sequence length="474" mass="49712">MKKLLLRSLAVSALSLCGNNVFAQEVAELEEQKTALDTNKTSGSELISEEQIKAIKKEVAKQDPTKNTITLFGVAQFNANTSNTQRQNTPDFSANRLRLGVNVSGGIASGKAELEFSGNQQSTQTATSGVTSGDSGNGGVKIRQAQLNLDVLTVKSEENTYKTTVSLGGIRVGGADCTGPDIVWGASGYGRQDGAYLTQSLEFGKAGSLSLGLGAFNNINAFMNPAYPSSGTGFGGWGVNSGASIASNWGSPSFNGALGYLGNINAAYNIDENQSLKASFYYGTQENAPAGQDSSGNITSARNVVHTESNLVYNHKGIFGDKGVLSGNGISIFFENDDVGATQVANKSNGSVSYAPTLISGTQNALDDSQNTSILGLTVSADSGNYLTGMLQKGDRLTYAASYVSLNTIFGNSNYSQNYVANQAAASLGYAVNTFETAFNIEYTNSNKTIFSDATGKLNKNNAVRSYITAAYVF</sequence>